<proteinExistence type="predicted"/>
<feature type="region of interest" description="Disordered" evidence="1">
    <location>
        <begin position="179"/>
        <end position="219"/>
    </location>
</feature>
<dbReference type="Pfam" id="PF07686">
    <property type="entry name" value="V-set"/>
    <property type="match status" value="1"/>
</dbReference>
<evidence type="ECO:0000256" key="2">
    <source>
        <dbReference type="SAM" id="Phobius"/>
    </source>
</evidence>
<dbReference type="GO" id="GO:0016020">
    <property type="term" value="C:membrane"/>
    <property type="evidence" value="ECO:0007669"/>
    <property type="project" value="InterPro"/>
</dbReference>
<dbReference type="Gene3D" id="2.60.40.10">
    <property type="entry name" value="Immunoglobulins"/>
    <property type="match status" value="1"/>
</dbReference>
<dbReference type="SMART" id="SM00409">
    <property type="entry name" value="IG"/>
    <property type="match status" value="1"/>
</dbReference>
<feature type="domain" description="Ig-like" evidence="4">
    <location>
        <begin position="23"/>
        <end position="132"/>
    </location>
</feature>
<reference evidence="6" key="1">
    <citation type="submission" date="2025-08" db="UniProtKB">
        <authorList>
            <consortium name="RefSeq"/>
        </authorList>
    </citation>
    <scope>IDENTIFICATION</scope>
    <source>
        <tissue evidence="6">White muscle</tissue>
    </source>
</reference>
<feature type="transmembrane region" description="Helical" evidence="2">
    <location>
        <begin position="149"/>
        <end position="170"/>
    </location>
</feature>
<feature type="compositionally biased region" description="Basic and acidic residues" evidence="1">
    <location>
        <begin position="183"/>
        <end position="194"/>
    </location>
</feature>
<dbReference type="GO" id="GO:0038023">
    <property type="term" value="F:signaling receptor activity"/>
    <property type="evidence" value="ECO:0007669"/>
    <property type="project" value="InterPro"/>
</dbReference>
<protein>
    <submittedName>
        <fullName evidence="6">Uncharacterized protein LOC120049199</fullName>
    </submittedName>
</protein>
<keyword evidence="3" id="KW-0732">Signal</keyword>
<evidence type="ECO:0000259" key="4">
    <source>
        <dbReference type="PROSITE" id="PS50835"/>
    </source>
</evidence>
<evidence type="ECO:0000313" key="5">
    <source>
        <dbReference type="Proteomes" id="UP000808372"/>
    </source>
</evidence>
<evidence type="ECO:0000256" key="3">
    <source>
        <dbReference type="SAM" id="SignalP"/>
    </source>
</evidence>
<keyword evidence="2" id="KW-0812">Transmembrane</keyword>
<dbReference type="AlphaFoldDB" id="A0A8U0QZE5"/>
<dbReference type="PANTHER" id="PTHR15343:SF0">
    <property type="entry name" value="T-CELL ANTIGEN CD7"/>
    <property type="match status" value="1"/>
</dbReference>
<feature type="signal peptide" evidence="3">
    <location>
        <begin position="1"/>
        <end position="20"/>
    </location>
</feature>
<dbReference type="PANTHER" id="PTHR15343">
    <property type="entry name" value="CD7"/>
    <property type="match status" value="1"/>
</dbReference>
<dbReference type="InterPro" id="IPR013106">
    <property type="entry name" value="Ig_V-set"/>
</dbReference>
<feature type="compositionally biased region" description="Polar residues" evidence="1">
    <location>
        <begin position="208"/>
        <end position="219"/>
    </location>
</feature>
<keyword evidence="5" id="KW-1185">Reference proteome</keyword>
<dbReference type="InterPro" id="IPR039090">
    <property type="entry name" value="CD7"/>
</dbReference>
<dbReference type="Proteomes" id="UP000808372">
    <property type="component" value="Chromosome 6"/>
</dbReference>
<feature type="chain" id="PRO_5035907403" evidence="3">
    <location>
        <begin position="21"/>
        <end position="240"/>
    </location>
</feature>
<dbReference type="RefSeq" id="XP_038851361.1">
    <property type="nucleotide sequence ID" value="XM_038995433.1"/>
</dbReference>
<keyword evidence="2" id="KW-0472">Membrane</keyword>
<dbReference type="GeneID" id="120049199"/>
<dbReference type="InterPro" id="IPR013783">
    <property type="entry name" value="Ig-like_fold"/>
</dbReference>
<evidence type="ECO:0000313" key="6">
    <source>
        <dbReference type="RefSeq" id="XP_038851361.1"/>
    </source>
</evidence>
<dbReference type="GO" id="GO:0002250">
    <property type="term" value="P:adaptive immune response"/>
    <property type="evidence" value="ECO:0007669"/>
    <property type="project" value="InterPro"/>
</dbReference>
<organism evidence="5 6">
    <name type="scientific">Salvelinus namaycush</name>
    <name type="common">Lake trout</name>
    <name type="synonym">Salmo namaycush</name>
    <dbReference type="NCBI Taxonomy" id="8040"/>
    <lineage>
        <taxon>Eukaryota</taxon>
        <taxon>Metazoa</taxon>
        <taxon>Chordata</taxon>
        <taxon>Craniata</taxon>
        <taxon>Vertebrata</taxon>
        <taxon>Euteleostomi</taxon>
        <taxon>Actinopterygii</taxon>
        <taxon>Neopterygii</taxon>
        <taxon>Teleostei</taxon>
        <taxon>Protacanthopterygii</taxon>
        <taxon>Salmoniformes</taxon>
        <taxon>Salmonidae</taxon>
        <taxon>Salmoninae</taxon>
        <taxon>Salvelinus</taxon>
    </lineage>
</organism>
<dbReference type="InterPro" id="IPR007110">
    <property type="entry name" value="Ig-like_dom"/>
</dbReference>
<dbReference type="InterPro" id="IPR036179">
    <property type="entry name" value="Ig-like_dom_sf"/>
</dbReference>
<dbReference type="PROSITE" id="PS50835">
    <property type="entry name" value="IG_LIKE"/>
    <property type="match status" value="1"/>
</dbReference>
<keyword evidence="2" id="KW-1133">Transmembrane helix</keyword>
<gene>
    <name evidence="6" type="primary">LOC120049199</name>
</gene>
<evidence type="ECO:0000256" key="1">
    <source>
        <dbReference type="SAM" id="MobiDB-lite"/>
    </source>
</evidence>
<feature type="compositionally biased region" description="Acidic residues" evidence="1">
    <location>
        <begin position="195"/>
        <end position="206"/>
    </location>
</feature>
<accession>A0A8U0QZE5</accession>
<dbReference type="KEGG" id="snh:120049199"/>
<sequence length="240" mass="26698">MKHLLVWLLLSSLCSLSSWGISDTLVVIQSPHNVTVTEGDTVQIQCCWNTNVSRATVNLHKEGHTEIKYNSLLVNNSQCHDRASQQTVACNCSNWTISNLTRNDMGTYLCKVTIEIPSFIESVGNGTRITVTSQNTTNNDSSEGNLPQLLPIMIPLAVLPLFLIALICLYRARKRHQGGAPDRATRVIHEAPNHEDEELKMEELEEAANQSSSSRGSTQWCQVQVYESLDYMALPTQDKG</sequence>
<dbReference type="SUPFAM" id="SSF48726">
    <property type="entry name" value="Immunoglobulin"/>
    <property type="match status" value="1"/>
</dbReference>
<dbReference type="InterPro" id="IPR003599">
    <property type="entry name" value="Ig_sub"/>
</dbReference>
<name>A0A8U0QZE5_SALNM</name>